<evidence type="ECO:0000313" key="8">
    <source>
        <dbReference type="Proteomes" id="UP001465755"/>
    </source>
</evidence>
<protein>
    <recommendedName>
        <fullName evidence="6">CCHC-type domain-containing protein</fullName>
    </recommendedName>
</protein>
<evidence type="ECO:0000256" key="5">
    <source>
        <dbReference type="SAM" id="MobiDB-lite"/>
    </source>
</evidence>
<keyword evidence="1" id="KW-0479">Metal-binding</keyword>
<keyword evidence="2 4" id="KW-0863">Zinc-finger</keyword>
<proteinExistence type="predicted"/>
<name>A0AAW1Q4I5_9CHLO</name>
<dbReference type="SUPFAM" id="SSF57756">
    <property type="entry name" value="Retrovirus zinc finger-like domains"/>
    <property type="match status" value="1"/>
</dbReference>
<comment type="caution">
    <text evidence="7">The sequence shown here is derived from an EMBL/GenBank/DDBJ whole genome shotgun (WGS) entry which is preliminary data.</text>
</comment>
<dbReference type="AlphaFoldDB" id="A0AAW1Q4I5"/>
<dbReference type="EMBL" id="JALJOQ010000001">
    <property type="protein sequence ID" value="KAK9815114.1"/>
    <property type="molecule type" value="Genomic_DNA"/>
</dbReference>
<reference evidence="7 8" key="1">
    <citation type="journal article" date="2024" name="Nat. Commun.">
        <title>Phylogenomics reveals the evolutionary origins of lichenization in chlorophyte algae.</title>
        <authorList>
            <person name="Puginier C."/>
            <person name="Libourel C."/>
            <person name="Otte J."/>
            <person name="Skaloud P."/>
            <person name="Haon M."/>
            <person name="Grisel S."/>
            <person name="Petersen M."/>
            <person name="Berrin J.G."/>
            <person name="Delaux P.M."/>
            <person name="Dal Grande F."/>
            <person name="Keller J."/>
        </authorList>
    </citation>
    <scope>NUCLEOTIDE SEQUENCE [LARGE SCALE GENOMIC DNA]</scope>
    <source>
        <strain evidence="7 8">SAG 2036</strain>
    </source>
</reference>
<dbReference type="GO" id="GO:0008270">
    <property type="term" value="F:zinc ion binding"/>
    <property type="evidence" value="ECO:0007669"/>
    <property type="project" value="UniProtKB-KW"/>
</dbReference>
<keyword evidence="3" id="KW-0862">Zinc</keyword>
<dbReference type="PANTHER" id="PTHR31437">
    <property type="entry name" value="SREK1IP1 FAMILY MEMBER"/>
    <property type="match status" value="1"/>
</dbReference>
<dbReference type="Proteomes" id="UP001465755">
    <property type="component" value="Unassembled WGS sequence"/>
</dbReference>
<dbReference type="PROSITE" id="PS50158">
    <property type="entry name" value="ZF_CCHC"/>
    <property type="match status" value="1"/>
</dbReference>
<dbReference type="PANTHER" id="PTHR31437:SF1">
    <property type="entry name" value="PROTEIN SREK1IP1"/>
    <property type="match status" value="1"/>
</dbReference>
<feature type="compositionally biased region" description="Low complexity" evidence="5">
    <location>
        <begin position="150"/>
        <end position="172"/>
    </location>
</feature>
<evidence type="ECO:0000259" key="6">
    <source>
        <dbReference type="PROSITE" id="PS50158"/>
    </source>
</evidence>
<keyword evidence="8" id="KW-1185">Reference proteome</keyword>
<feature type="compositionally biased region" description="Basic residues" evidence="5">
    <location>
        <begin position="181"/>
        <end position="193"/>
    </location>
</feature>
<dbReference type="InterPro" id="IPR001878">
    <property type="entry name" value="Znf_CCHC"/>
</dbReference>
<organism evidence="7 8">
    <name type="scientific">Symbiochloris irregularis</name>
    <dbReference type="NCBI Taxonomy" id="706552"/>
    <lineage>
        <taxon>Eukaryota</taxon>
        <taxon>Viridiplantae</taxon>
        <taxon>Chlorophyta</taxon>
        <taxon>core chlorophytes</taxon>
        <taxon>Trebouxiophyceae</taxon>
        <taxon>Trebouxiales</taxon>
        <taxon>Trebouxiaceae</taxon>
        <taxon>Symbiochloris</taxon>
    </lineage>
</organism>
<evidence type="ECO:0000256" key="2">
    <source>
        <dbReference type="ARBA" id="ARBA00022771"/>
    </source>
</evidence>
<feature type="domain" description="CCHC-type" evidence="6">
    <location>
        <begin position="99"/>
        <end position="114"/>
    </location>
</feature>
<feature type="region of interest" description="Disordered" evidence="5">
    <location>
        <begin position="134"/>
        <end position="194"/>
    </location>
</feature>
<accession>A0AAW1Q4I5</accession>
<gene>
    <name evidence="7" type="ORF">WJX73_007989</name>
</gene>
<evidence type="ECO:0000256" key="4">
    <source>
        <dbReference type="PROSITE-ProRule" id="PRU00047"/>
    </source>
</evidence>
<dbReference type="GO" id="GO:0003676">
    <property type="term" value="F:nucleic acid binding"/>
    <property type="evidence" value="ECO:0007669"/>
    <property type="project" value="InterPro"/>
</dbReference>
<evidence type="ECO:0000313" key="7">
    <source>
        <dbReference type="EMBL" id="KAK9815114.1"/>
    </source>
</evidence>
<evidence type="ECO:0000256" key="3">
    <source>
        <dbReference type="ARBA" id="ARBA00022833"/>
    </source>
</evidence>
<evidence type="ECO:0000256" key="1">
    <source>
        <dbReference type="ARBA" id="ARBA00022723"/>
    </source>
</evidence>
<sequence>MSSGKLKASTNRVRTSIALQGNSMWTNTIGQQAETGTNSAIEAAINAPSHGPGRTARRAAAAEAVKQAGGFNSAVDNYESLLNLARSQGAVGASNRGACKKCGQLGHLTKQCRNDQSIFFAGTNAAAAAQASAAGVGLEKPPGPPEKNGDLSSDFSDISSSDLDSDSSSTDSDNSEEERRKAKKRKHKHKSSGKVKWCTVVIEILAHNEAR</sequence>
<dbReference type="InterPro" id="IPR036875">
    <property type="entry name" value="Znf_CCHC_sf"/>
</dbReference>